<dbReference type="EMBL" id="BJWL01000012">
    <property type="protein sequence ID" value="GFY98257.1"/>
    <property type="molecule type" value="Genomic_DNA"/>
</dbReference>
<sequence length="91" mass="9288">MQMPPELGGVATGLEISDRVEVAIGIGWGGAWFGEGGSGLLASAEGGGGIIGVGLASTASVGRWLFGFSARVCKVEDWGNLAWFLLRSGVY</sequence>
<reference evidence="1 2" key="1">
    <citation type="submission" date="2019-07" db="EMBL/GenBank/DDBJ databases">
        <title>De Novo Assembly of kiwifruit Actinidia rufa.</title>
        <authorList>
            <person name="Sugita-Konishi S."/>
            <person name="Sato K."/>
            <person name="Mori E."/>
            <person name="Abe Y."/>
            <person name="Kisaki G."/>
            <person name="Hamano K."/>
            <person name="Suezawa K."/>
            <person name="Otani M."/>
            <person name="Fukuda T."/>
            <person name="Manabe T."/>
            <person name="Gomi K."/>
            <person name="Tabuchi M."/>
            <person name="Akimitsu K."/>
            <person name="Kataoka I."/>
        </authorList>
    </citation>
    <scope>NUCLEOTIDE SEQUENCE [LARGE SCALE GENOMIC DNA]</scope>
    <source>
        <strain evidence="2">cv. Fuchu</strain>
    </source>
</reference>
<dbReference type="Proteomes" id="UP000585474">
    <property type="component" value="Unassembled WGS sequence"/>
</dbReference>
<accession>A0A7J0FK16</accession>
<dbReference type="AlphaFoldDB" id="A0A7J0FK16"/>
<evidence type="ECO:0000313" key="2">
    <source>
        <dbReference type="Proteomes" id="UP000585474"/>
    </source>
</evidence>
<proteinExistence type="predicted"/>
<evidence type="ECO:0000313" key="1">
    <source>
        <dbReference type="EMBL" id="GFY98257.1"/>
    </source>
</evidence>
<organism evidence="1 2">
    <name type="scientific">Actinidia rufa</name>
    <dbReference type="NCBI Taxonomy" id="165716"/>
    <lineage>
        <taxon>Eukaryota</taxon>
        <taxon>Viridiplantae</taxon>
        <taxon>Streptophyta</taxon>
        <taxon>Embryophyta</taxon>
        <taxon>Tracheophyta</taxon>
        <taxon>Spermatophyta</taxon>
        <taxon>Magnoliopsida</taxon>
        <taxon>eudicotyledons</taxon>
        <taxon>Gunneridae</taxon>
        <taxon>Pentapetalae</taxon>
        <taxon>asterids</taxon>
        <taxon>Ericales</taxon>
        <taxon>Actinidiaceae</taxon>
        <taxon>Actinidia</taxon>
    </lineage>
</organism>
<gene>
    <name evidence="1" type="ORF">Acr_12g0007980</name>
</gene>
<name>A0A7J0FK16_9ERIC</name>
<keyword evidence="2" id="KW-1185">Reference proteome</keyword>
<protein>
    <submittedName>
        <fullName evidence="1">Uncharacterized protein</fullName>
    </submittedName>
</protein>
<comment type="caution">
    <text evidence="1">The sequence shown here is derived from an EMBL/GenBank/DDBJ whole genome shotgun (WGS) entry which is preliminary data.</text>
</comment>